<name>A0A1M6ULR8_SELRU</name>
<evidence type="ECO:0000259" key="2">
    <source>
        <dbReference type="Pfam" id="PF00884"/>
    </source>
</evidence>
<dbReference type="RefSeq" id="WP_073089804.1">
    <property type="nucleotide sequence ID" value="NZ_FRBC01000013.1"/>
</dbReference>
<dbReference type="OrthoDB" id="1667137at2"/>
<reference evidence="3 4" key="1">
    <citation type="submission" date="2016-11" db="EMBL/GenBank/DDBJ databases">
        <authorList>
            <person name="Jaros S."/>
            <person name="Januszkiewicz K."/>
            <person name="Wedrychowicz H."/>
        </authorList>
    </citation>
    <scope>NUCLEOTIDE SEQUENCE [LARGE SCALE GENOMIC DNA]</scope>
    <source>
        <strain evidence="3 4">HD4</strain>
    </source>
</reference>
<dbReference type="Proteomes" id="UP000184263">
    <property type="component" value="Unassembled WGS sequence"/>
</dbReference>
<dbReference type="InterPro" id="IPR017850">
    <property type="entry name" value="Alkaline_phosphatase_core_sf"/>
</dbReference>
<dbReference type="InterPro" id="IPR000917">
    <property type="entry name" value="Sulfatase_N"/>
</dbReference>
<dbReference type="PANTHER" id="PTHR42693:SF33">
    <property type="entry name" value="ARYLSULFATASE"/>
    <property type="match status" value="1"/>
</dbReference>
<dbReference type="Gene3D" id="3.40.720.10">
    <property type="entry name" value="Alkaline Phosphatase, subunit A"/>
    <property type="match status" value="1"/>
</dbReference>
<accession>A0A1M6ULR8</accession>
<proteinExistence type="inferred from homology"/>
<dbReference type="EMBL" id="FRBC01000013">
    <property type="protein sequence ID" value="SHK70093.1"/>
    <property type="molecule type" value="Genomic_DNA"/>
</dbReference>
<sequence>MEREIREKNKVLFHRLLSYAARNEFTDDYLQTLIEFWQLLPENETEGNIFYAQYALHYKNHAVAYEYAYKAYAKRKINWRLWQILRDVCYGLGKWEEALFYAGCADKFYKEPVLFDIPRYRLEKALDIFSLAMGVGNYAPVATSRMRMTEKGIEAQESIFAGEFLPQEIPDDKYRLFAGAYVEQEMLDNKGRLLEFIKDVPDMAMISGADFVYDLVKVADCGKQHEVYLNGEQALIGLVGSREHQRVEFYNKNESTLDYLGKWAVSFFALEDATTLVSENRLLCTAPVFLKHDARRCKVVLNILLDGFCWRAVQEKDFELVPNILRFFSKGVIFNNHYSVSEYTFPSLATIETGLYPYHSQIFNAKASHSLNREYLSISERMHELGYYCVNIMGDGTGVYNGTMRGYDRLIVNAYDNRVYQGVERTIHHIEAFSGTDQFIFLHAADTHPWGAHKFQLPLTTQTAFALAERSMKEEKPRTSVYLPSRPIYHHWNSQGIKDCDRALETLFAFLEENYNDDEFLVSVYSDHGVPIYDEKNYILSEHQTGAAFMMRGHGVPSVGAVYELTSALDIYSSLGKCLDFSCDGIDGNLPAVLGGKEREYVVSMSIFPRSPYMICIRTSEYECRAESREITDEDGRVDLADMKISICRRDTGETIQQETLERYFRDILRRETRMIDNWGTQWPQMRQARKAWFAEK</sequence>
<dbReference type="SUPFAM" id="SSF53649">
    <property type="entry name" value="Alkaline phosphatase-like"/>
    <property type="match status" value="1"/>
</dbReference>
<dbReference type="InterPro" id="IPR050738">
    <property type="entry name" value="Sulfatase"/>
</dbReference>
<gene>
    <name evidence="3" type="ORF">SAMN05216582_11329</name>
</gene>
<evidence type="ECO:0000256" key="1">
    <source>
        <dbReference type="ARBA" id="ARBA00008779"/>
    </source>
</evidence>
<comment type="similarity">
    <text evidence="1">Belongs to the sulfatase family.</text>
</comment>
<dbReference type="Pfam" id="PF00884">
    <property type="entry name" value="Sulfatase"/>
    <property type="match status" value="1"/>
</dbReference>
<evidence type="ECO:0000313" key="4">
    <source>
        <dbReference type="Proteomes" id="UP000184263"/>
    </source>
</evidence>
<dbReference type="AlphaFoldDB" id="A0A1M6ULR8"/>
<dbReference type="GO" id="GO:0004065">
    <property type="term" value="F:arylsulfatase activity"/>
    <property type="evidence" value="ECO:0007669"/>
    <property type="project" value="TreeGrafter"/>
</dbReference>
<protein>
    <submittedName>
        <fullName evidence="3">Sulfatase</fullName>
    </submittedName>
</protein>
<organism evidence="3 4">
    <name type="scientific">Selenomonas ruminantium</name>
    <dbReference type="NCBI Taxonomy" id="971"/>
    <lineage>
        <taxon>Bacteria</taxon>
        <taxon>Bacillati</taxon>
        <taxon>Bacillota</taxon>
        <taxon>Negativicutes</taxon>
        <taxon>Selenomonadales</taxon>
        <taxon>Selenomonadaceae</taxon>
        <taxon>Selenomonas</taxon>
    </lineage>
</organism>
<feature type="domain" description="Sulfatase N-terminal" evidence="2">
    <location>
        <begin position="301"/>
        <end position="580"/>
    </location>
</feature>
<dbReference type="PANTHER" id="PTHR42693">
    <property type="entry name" value="ARYLSULFATASE FAMILY MEMBER"/>
    <property type="match status" value="1"/>
</dbReference>
<evidence type="ECO:0000313" key="3">
    <source>
        <dbReference type="EMBL" id="SHK70093.1"/>
    </source>
</evidence>